<reference evidence="2" key="2">
    <citation type="submission" date="2021-08" db="EMBL/GenBank/DDBJ databases">
        <authorList>
            <person name="Eriksson T."/>
        </authorList>
    </citation>
    <scope>NUCLEOTIDE SEQUENCE</scope>
    <source>
        <strain evidence="2">Stoneville</strain>
        <tissue evidence="2">Whole head</tissue>
    </source>
</reference>
<evidence type="ECO:0000256" key="1">
    <source>
        <dbReference type="SAM" id="MobiDB-lite"/>
    </source>
</evidence>
<dbReference type="EMBL" id="JABDTM020020649">
    <property type="protein sequence ID" value="KAH0816943.1"/>
    <property type="molecule type" value="Genomic_DNA"/>
</dbReference>
<protein>
    <submittedName>
        <fullName evidence="2">Uncharacterized protein</fullName>
    </submittedName>
</protein>
<accession>A0A8J6HMF5</accession>
<reference evidence="2" key="1">
    <citation type="journal article" date="2020" name="J Insects Food Feed">
        <title>The yellow mealworm (Tenebrio molitor) genome: a resource for the emerging insects as food and feed industry.</title>
        <authorList>
            <person name="Eriksson T."/>
            <person name="Andere A."/>
            <person name="Kelstrup H."/>
            <person name="Emery V."/>
            <person name="Picard C."/>
        </authorList>
    </citation>
    <scope>NUCLEOTIDE SEQUENCE</scope>
    <source>
        <strain evidence="2">Stoneville</strain>
        <tissue evidence="2">Whole head</tissue>
    </source>
</reference>
<keyword evidence="3" id="KW-1185">Reference proteome</keyword>
<feature type="compositionally biased region" description="Basic and acidic residues" evidence="1">
    <location>
        <begin position="178"/>
        <end position="187"/>
    </location>
</feature>
<feature type="region of interest" description="Disordered" evidence="1">
    <location>
        <begin position="127"/>
        <end position="187"/>
    </location>
</feature>
<dbReference type="Gene3D" id="3.30.420.10">
    <property type="entry name" value="Ribonuclease H-like superfamily/Ribonuclease H"/>
    <property type="match status" value="1"/>
</dbReference>
<gene>
    <name evidence="2" type="ORF">GEV33_005848</name>
</gene>
<proteinExistence type="predicted"/>
<dbReference type="GO" id="GO:0003676">
    <property type="term" value="F:nucleic acid binding"/>
    <property type="evidence" value="ECO:0007669"/>
    <property type="project" value="InterPro"/>
</dbReference>
<name>A0A8J6HMF5_TENMO</name>
<dbReference type="AlphaFoldDB" id="A0A8J6HMF5"/>
<evidence type="ECO:0000313" key="2">
    <source>
        <dbReference type="EMBL" id="KAH0816943.1"/>
    </source>
</evidence>
<dbReference type="InterPro" id="IPR036397">
    <property type="entry name" value="RNaseH_sf"/>
</dbReference>
<organism evidence="2 3">
    <name type="scientific">Tenebrio molitor</name>
    <name type="common">Yellow mealworm beetle</name>
    <dbReference type="NCBI Taxonomy" id="7067"/>
    <lineage>
        <taxon>Eukaryota</taxon>
        <taxon>Metazoa</taxon>
        <taxon>Ecdysozoa</taxon>
        <taxon>Arthropoda</taxon>
        <taxon>Hexapoda</taxon>
        <taxon>Insecta</taxon>
        <taxon>Pterygota</taxon>
        <taxon>Neoptera</taxon>
        <taxon>Endopterygota</taxon>
        <taxon>Coleoptera</taxon>
        <taxon>Polyphaga</taxon>
        <taxon>Cucujiformia</taxon>
        <taxon>Tenebrionidae</taxon>
        <taxon>Tenebrio</taxon>
    </lineage>
</organism>
<evidence type="ECO:0000313" key="3">
    <source>
        <dbReference type="Proteomes" id="UP000719412"/>
    </source>
</evidence>
<comment type="caution">
    <text evidence="2">The sequence shown here is derived from an EMBL/GenBank/DDBJ whole genome shotgun (WGS) entry which is preliminary data.</text>
</comment>
<dbReference type="Proteomes" id="UP000719412">
    <property type="component" value="Unassembled WGS sequence"/>
</dbReference>
<sequence length="187" mass="22105">MGRDFILQQDNARPHIAGIVRNCFNDHNIEVMEWPDLNPIEHLWDTLNKRIREHQPIRNLQYVEELLLQEWELLPQEAISNLIRSMPRRCAELIRVRREFAQYINNLTQSELSEVLDLIYDRMDKNQTDLSDEENEGKPTHTKTSSSEKEEDTNMETNEAATPKDSEFIPPKKSRKHKLDDDSPNKQ</sequence>